<evidence type="ECO:0000256" key="1">
    <source>
        <dbReference type="SAM" id="Coils"/>
    </source>
</evidence>
<dbReference type="Proteomes" id="UP001295423">
    <property type="component" value="Unassembled WGS sequence"/>
</dbReference>
<sequence>MILSLQLLTFLVILKTGESFVVHQSSPSPPPDITTRMRTPSFSSSSSSSSLSYARHSNTEDPEEMRKEIAALREEALQKLHVLQERIDNVELVEVEEEEEEKVQHDETSTTATATITSAATALDHHVEEASFPKSGDEVILDFMERERAALEETNSMVGSETSLASDSATITSTETSSTLTTSSASSPDAVPTQAEALRRLDDTRWRVMLNIGREPGTWMPNEWGASGDRLHLHLELEFSSDALLMDEGEGEEDVKGKKGKHGNKHKKNLNYPGDDFLNGRSYTKVLKVVQNEASMSPTMTEGARKVRVHNGAWRVAPFEGPMGTTVLRFYVELEEQASHGDSDVWCPAGRVYCTCGYFPMYHDPITGLVSTCSLPSTIGSSKNKNKEDAVVLPVSCLKAALKEEQEQIASYYEALARANHEDPAIFSWDKLKRSSQMMKLKQDATKLAHKRHELNIREPDKNVLRLSQDQQVGITREGGVCCKVHKGLAVEYHMLGKFEIASMKNRDHKDYRELLMP</sequence>
<organism evidence="4 5">
    <name type="scientific">Cylindrotheca closterium</name>
    <dbReference type="NCBI Taxonomy" id="2856"/>
    <lineage>
        <taxon>Eukaryota</taxon>
        <taxon>Sar</taxon>
        <taxon>Stramenopiles</taxon>
        <taxon>Ochrophyta</taxon>
        <taxon>Bacillariophyta</taxon>
        <taxon>Bacillariophyceae</taxon>
        <taxon>Bacillariophycidae</taxon>
        <taxon>Bacillariales</taxon>
        <taxon>Bacillariaceae</taxon>
        <taxon>Cylindrotheca</taxon>
    </lineage>
</organism>
<feature type="chain" id="PRO_5042193849" evidence="3">
    <location>
        <begin position="20"/>
        <end position="518"/>
    </location>
</feature>
<evidence type="ECO:0000256" key="2">
    <source>
        <dbReference type="SAM" id="MobiDB-lite"/>
    </source>
</evidence>
<keyword evidence="1" id="KW-0175">Coiled coil</keyword>
<reference evidence="4" key="1">
    <citation type="submission" date="2023-08" db="EMBL/GenBank/DDBJ databases">
        <authorList>
            <person name="Audoor S."/>
            <person name="Bilcke G."/>
        </authorList>
    </citation>
    <scope>NUCLEOTIDE SEQUENCE</scope>
</reference>
<feature type="region of interest" description="Disordered" evidence="2">
    <location>
        <begin position="22"/>
        <end position="63"/>
    </location>
</feature>
<feature type="region of interest" description="Disordered" evidence="2">
    <location>
        <begin position="153"/>
        <end position="194"/>
    </location>
</feature>
<accession>A0AAD2FM15</accession>
<protein>
    <submittedName>
        <fullName evidence="4">Uncharacterized protein</fullName>
    </submittedName>
</protein>
<feature type="coiled-coil region" evidence="1">
    <location>
        <begin position="66"/>
        <end position="100"/>
    </location>
</feature>
<keyword evidence="5" id="KW-1185">Reference proteome</keyword>
<dbReference type="AlphaFoldDB" id="A0AAD2FM15"/>
<feature type="compositionally biased region" description="Polar residues" evidence="2">
    <location>
        <begin position="153"/>
        <end position="164"/>
    </location>
</feature>
<feature type="compositionally biased region" description="Low complexity" evidence="2">
    <location>
        <begin position="41"/>
        <end position="52"/>
    </location>
</feature>
<proteinExistence type="predicted"/>
<evidence type="ECO:0000313" key="5">
    <source>
        <dbReference type="Proteomes" id="UP001295423"/>
    </source>
</evidence>
<feature type="compositionally biased region" description="Low complexity" evidence="2">
    <location>
        <begin position="165"/>
        <end position="187"/>
    </location>
</feature>
<dbReference type="EMBL" id="CAKOGP040001224">
    <property type="protein sequence ID" value="CAJ1944221.1"/>
    <property type="molecule type" value="Genomic_DNA"/>
</dbReference>
<evidence type="ECO:0000313" key="4">
    <source>
        <dbReference type="EMBL" id="CAJ1944221.1"/>
    </source>
</evidence>
<comment type="caution">
    <text evidence="4">The sequence shown here is derived from an EMBL/GenBank/DDBJ whole genome shotgun (WGS) entry which is preliminary data.</text>
</comment>
<name>A0AAD2FM15_9STRA</name>
<keyword evidence="3" id="KW-0732">Signal</keyword>
<gene>
    <name evidence="4" type="ORF">CYCCA115_LOCUS8780</name>
</gene>
<evidence type="ECO:0000256" key="3">
    <source>
        <dbReference type="SAM" id="SignalP"/>
    </source>
</evidence>
<feature type="signal peptide" evidence="3">
    <location>
        <begin position="1"/>
        <end position="19"/>
    </location>
</feature>